<dbReference type="AlphaFoldDB" id="A0A0B2BWU5"/>
<protein>
    <submittedName>
        <fullName evidence="2">Uncharacterized protein</fullName>
    </submittedName>
</protein>
<sequence length="97" mass="10341">MAEFQITFYRAALVAGIEANAAQALTELTEEFIVSKVAEANREVLAKLEAVNGRLANIEGRIDTRVSMSRLQLAFVIATAAVGSTFGPTLMKILGIG</sequence>
<reference evidence="2 3" key="1">
    <citation type="submission" date="2014-11" db="EMBL/GenBank/DDBJ databases">
        <title>Draft genome sequence of Kirrobacter mercurialis.</title>
        <authorList>
            <person name="Coil D.A."/>
            <person name="Eisen J.A."/>
        </authorList>
    </citation>
    <scope>NUCLEOTIDE SEQUENCE [LARGE SCALE GENOMIC DNA]</scope>
    <source>
        <strain evidence="2 3">Coronado</strain>
    </source>
</reference>
<gene>
    <name evidence="2" type="ORF">PK98_15205</name>
</gene>
<name>A0A0B2BWU5_9SPHN</name>
<proteinExistence type="predicted"/>
<keyword evidence="1" id="KW-1133">Transmembrane helix</keyword>
<dbReference type="OrthoDB" id="9891803at2"/>
<keyword evidence="1" id="KW-0812">Transmembrane</keyword>
<accession>A0A0B2BWU5</accession>
<dbReference type="Proteomes" id="UP000030988">
    <property type="component" value="Unassembled WGS sequence"/>
</dbReference>
<dbReference type="EMBL" id="JTDN01000003">
    <property type="protein sequence ID" value="KHL24305.1"/>
    <property type="molecule type" value="Genomic_DNA"/>
</dbReference>
<feature type="transmembrane region" description="Helical" evidence="1">
    <location>
        <begin position="71"/>
        <end position="91"/>
    </location>
</feature>
<dbReference type="RefSeq" id="WP_039097886.1">
    <property type="nucleotide sequence ID" value="NZ_JTDN01000003.1"/>
</dbReference>
<keyword evidence="1" id="KW-0472">Membrane</keyword>
<evidence type="ECO:0000313" key="2">
    <source>
        <dbReference type="EMBL" id="KHL24305.1"/>
    </source>
</evidence>
<evidence type="ECO:0000313" key="3">
    <source>
        <dbReference type="Proteomes" id="UP000030988"/>
    </source>
</evidence>
<keyword evidence="3" id="KW-1185">Reference proteome</keyword>
<evidence type="ECO:0000256" key="1">
    <source>
        <dbReference type="SAM" id="Phobius"/>
    </source>
</evidence>
<comment type="caution">
    <text evidence="2">The sequence shown here is derived from an EMBL/GenBank/DDBJ whole genome shotgun (WGS) entry which is preliminary data.</text>
</comment>
<organism evidence="2 3">
    <name type="scientific">Croceibacterium mercuriale</name>
    <dbReference type="NCBI Taxonomy" id="1572751"/>
    <lineage>
        <taxon>Bacteria</taxon>
        <taxon>Pseudomonadati</taxon>
        <taxon>Pseudomonadota</taxon>
        <taxon>Alphaproteobacteria</taxon>
        <taxon>Sphingomonadales</taxon>
        <taxon>Erythrobacteraceae</taxon>
        <taxon>Croceibacterium</taxon>
    </lineage>
</organism>